<reference evidence="3 4" key="1">
    <citation type="submission" date="2016-06" db="EMBL/GenBank/DDBJ databases">
        <title>Evolution of pathogenesis and genome organization in the Tremellales.</title>
        <authorList>
            <person name="Cuomo C."/>
            <person name="Litvintseva A."/>
            <person name="Heitman J."/>
            <person name="Chen Y."/>
            <person name="Sun S."/>
            <person name="Springer D."/>
            <person name="Dromer F."/>
            <person name="Young S."/>
            <person name="Zeng Q."/>
            <person name="Chapman S."/>
            <person name="Gujja S."/>
            <person name="Saif S."/>
            <person name="Birren B."/>
        </authorList>
    </citation>
    <scope>NUCLEOTIDE SEQUENCE [LARGE SCALE GENOMIC DNA]</scope>
    <source>
        <strain evidence="3 4">CBS 7118</strain>
    </source>
</reference>
<feature type="region of interest" description="Disordered" evidence="1">
    <location>
        <begin position="256"/>
        <end position="277"/>
    </location>
</feature>
<organism evidence="3 4">
    <name type="scientific">Cryptococcus wingfieldii CBS 7118</name>
    <dbReference type="NCBI Taxonomy" id="1295528"/>
    <lineage>
        <taxon>Eukaryota</taxon>
        <taxon>Fungi</taxon>
        <taxon>Dikarya</taxon>
        <taxon>Basidiomycota</taxon>
        <taxon>Agaricomycotina</taxon>
        <taxon>Tremellomycetes</taxon>
        <taxon>Tremellales</taxon>
        <taxon>Cryptococcaceae</taxon>
        <taxon>Cryptococcus</taxon>
    </lineage>
</organism>
<dbReference type="InterPro" id="IPR056924">
    <property type="entry name" value="SH3_Tf2-1"/>
</dbReference>
<dbReference type="RefSeq" id="XP_019030487.1">
    <property type="nucleotide sequence ID" value="XM_019177334.1"/>
</dbReference>
<sequence>MQSSQGPPQPPASGAPPSSLAKRTTGAAGTSTGSLNPTLHNTRGAAKAGRTLAATESETPEAGSSLGDKGKKHEDANADSTVQATPVSPTSISTAQAAPDPPTPGTITPSINITPLGDAPEPTLSQASSSQIASAPPEHTAADTTPAPTFDANLQAAIEASLLSKFAEMLKASQATAPLVDPTSKPPGLEDPAYPGTAAANDTPQAKPLSPYEELHDVSCQLDQASEERDHLFEALQQAQAELTRLCTASLSPAPVPTTPTPHMSHHSTRLKPSELPKLKGTSHKEVDSWIAQISALLRSATVTESDVIPFLPCAFEDRAMSWYVNLRPAKQLALVTWSDWQEAIRRQFLPANYAMKARLECTHRQLGPRESFTRYLDERSQLQRYVFDDNVSDYVLINDLLRGIPLYFHRSLVPHILEDMSLEQFRDLLLSQEESLRDYQRMRDRLPQSMSRSYHSTPSFSNRQNDSSTPVVPRNPCTCGGYHWRRDFPNLPPPANGPRSSAPRASSTNTRAPFSSSSGSSDNHQRCDTPQTYVNVTTSSYRPRAGSVNATPNQNGNRYNQPRAQLNTMVTRAAPITPSSTVTRSVNATALTAPRPTVRFEPQPRVIGSIVPSDTVPIAAPPPPSLAPAMTPLYACRLSVIDAHYAKKYLPNVRAQPCPAIELTGLGQADSTSFIIIDITFTTSDGQDICLPMSFSIVDKLNANLLLGNNQLSPLGTTLCAPQFDVGQDVLVSTFYIKPPFFREKGRPFKLKPKFVGPFKITKKISPEVMVVDLPPHIKAHTSINISHLKHFVTDPFERAQPLPPPINADDNIYEVEHIVADRTIRGKTEYLISWKSFPDVYDTWEPASNITKKNIITKYLSFKKCQAGVWYSEATDTFPFVPISPRSPTSV</sequence>
<dbReference type="GeneID" id="30194456"/>
<name>A0A1E3IXT4_9TREE</name>
<dbReference type="SMART" id="SM00298">
    <property type="entry name" value="CHROMO"/>
    <property type="match status" value="1"/>
</dbReference>
<feature type="region of interest" description="Disordered" evidence="1">
    <location>
        <begin position="489"/>
        <end position="530"/>
    </location>
</feature>
<evidence type="ECO:0000259" key="2">
    <source>
        <dbReference type="PROSITE" id="PS50013"/>
    </source>
</evidence>
<dbReference type="InterPro" id="IPR005162">
    <property type="entry name" value="Retrotrans_gag_dom"/>
</dbReference>
<dbReference type="GO" id="GO:0006338">
    <property type="term" value="P:chromatin remodeling"/>
    <property type="evidence" value="ECO:0007669"/>
    <property type="project" value="UniProtKB-ARBA"/>
</dbReference>
<dbReference type="InterPro" id="IPR016197">
    <property type="entry name" value="Chromo-like_dom_sf"/>
</dbReference>
<feature type="region of interest" description="Disordered" evidence="1">
    <location>
        <begin position="1"/>
        <end position="148"/>
    </location>
</feature>
<dbReference type="Proteomes" id="UP000094819">
    <property type="component" value="Unassembled WGS sequence"/>
</dbReference>
<dbReference type="SUPFAM" id="SSF54160">
    <property type="entry name" value="Chromo domain-like"/>
    <property type="match status" value="1"/>
</dbReference>
<feature type="region of interest" description="Disordered" evidence="1">
    <location>
        <begin position="447"/>
        <end position="475"/>
    </location>
</feature>
<dbReference type="PANTHER" id="PTHR33223">
    <property type="entry name" value="CCHC-TYPE DOMAIN-CONTAINING PROTEIN"/>
    <property type="match status" value="1"/>
</dbReference>
<dbReference type="PANTHER" id="PTHR33223:SF6">
    <property type="entry name" value="CCHC-TYPE DOMAIN-CONTAINING PROTEIN"/>
    <property type="match status" value="1"/>
</dbReference>
<dbReference type="Pfam" id="PF03732">
    <property type="entry name" value="Retrotrans_gag"/>
    <property type="match status" value="1"/>
</dbReference>
<feature type="compositionally biased region" description="Low complexity" evidence="1">
    <location>
        <begin position="125"/>
        <end position="148"/>
    </location>
</feature>
<evidence type="ECO:0000256" key="1">
    <source>
        <dbReference type="SAM" id="MobiDB-lite"/>
    </source>
</evidence>
<dbReference type="EMBL" id="AWGH01000016">
    <property type="protein sequence ID" value="ODN93382.1"/>
    <property type="molecule type" value="Genomic_DNA"/>
</dbReference>
<feature type="domain" description="Chromo" evidence="2">
    <location>
        <begin position="815"/>
        <end position="861"/>
    </location>
</feature>
<dbReference type="CDD" id="cd00024">
    <property type="entry name" value="CD_CSD"/>
    <property type="match status" value="1"/>
</dbReference>
<keyword evidence="4" id="KW-1185">Reference proteome</keyword>
<accession>A0A1E3IXT4</accession>
<feature type="compositionally biased region" description="Polar residues" evidence="1">
    <location>
        <begin position="504"/>
        <end position="530"/>
    </location>
</feature>
<dbReference type="Pfam" id="PF00385">
    <property type="entry name" value="Chromo"/>
    <property type="match status" value="1"/>
</dbReference>
<feature type="compositionally biased region" description="Polar residues" evidence="1">
    <location>
        <begin position="78"/>
        <end position="96"/>
    </location>
</feature>
<evidence type="ECO:0000313" key="4">
    <source>
        <dbReference type="Proteomes" id="UP000094819"/>
    </source>
</evidence>
<dbReference type="InterPro" id="IPR000953">
    <property type="entry name" value="Chromo/chromo_shadow_dom"/>
</dbReference>
<gene>
    <name evidence="3" type="ORF">L198_05243</name>
</gene>
<dbReference type="Gene3D" id="2.40.50.40">
    <property type="match status" value="1"/>
</dbReference>
<dbReference type="Pfam" id="PF24626">
    <property type="entry name" value="SH3_Tf2-1"/>
    <property type="match status" value="1"/>
</dbReference>
<dbReference type="InterPro" id="IPR023780">
    <property type="entry name" value="Chromo_domain"/>
</dbReference>
<dbReference type="AlphaFoldDB" id="A0A1E3IXT4"/>
<evidence type="ECO:0000313" key="3">
    <source>
        <dbReference type="EMBL" id="ODN93382.1"/>
    </source>
</evidence>
<dbReference type="PROSITE" id="PS50013">
    <property type="entry name" value="CHROMO_2"/>
    <property type="match status" value="1"/>
</dbReference>
<proteinExistence type="predicted"/>
<feature type="region of interest" description="Disordered" evidence="1">
    <location>
        <begin position="177"/>
        <end position="210"/>
    </location>
</feature>
<feature type="compositionally biased region" description="Low complexity" evidence="1">
    <location>
        <begin position="15"/>
        <end position="34"/>
    </location>
</feature>
<comment type="caution">
    <text evidence="3">The sequence shown here is derived from an EMBL/GenBank/DDBJ whole genome shotgun (WGS) entry which is preliminary data.</text>
</comment>
<dbReference type="OrthoDB" id="3240346at2759"/>
<protein>
    <recommendedName>
        <fullName evidence="2">Chromo domain-containing protein</fullName>
    </recommendedName>
</protein>
<feature type="compositionally biased region" description="Polar residues" evidence="1">
    <location>
        <begin position="449"/>
        <end position="471"/>
    </location>
</feature>